<dbReference type="PROSITE" id="PS50893">
    <property type="entry name" value="ABC_TRANSPORTER_2"/>
    <property type="match status" value="1"/>
</dbReference>
<dbReference type="CDD" id="cd03230">
    <property type="entry name" value="ABC_DR_subfamily_A"/>
    <property type="match status" value="1"/>
</dbReference>
<keyword evidence="2" id="KW-0547">Nucleotide-binding</keyword>
<accession>A0A1T4KNN4</accession>
<dbReference type="InterPro" id="IPR003593">
    <property type="entry name" value="AAA+_ATPase"/>
</dbReference>
<evidence type="ECO:0000256" key="1">
    <source>
        <dbReference type="ARBA" id="ARBA00022448"/>
    </source>
</evidence>
<keyword evidence="1" id="KW-0813">Transport</keyword>
<evidence type="ECO:0000259" key="4">
    <source>
        <dbReference type="PROSITE" id="PS50893"/>
    </source>
</evidence>
<name>A0A1T4KNN4_9BACT</name>
<evidence type="ECO:0000256" key="2">
    <source>
        <dbReference type="ARBA" id="ARBA00022741"/>
    </source>
</evidence>
<dbReference type="SMART" id="SM00382">
    <property type="entry name" value="AAA"/>
    <property type="match status" value="1"/>
</dbReference>
<dbReference type="PROSITE" id="PS00211">
    <property type="entry name" value="ABC_TRANSPORTER_1"/>
    <property type="match status" value="1"/>
</dbReference>
<dbReference type="EMBL" id="FUXK01000001">
    <property type="protein sequence ID" value="SJZ43994.1"/>
    <property type="molecule type" value="Genomic_DNA"/>
</dbReference>
<dbReference type="InterPro" id="IPR027417">
    <property type="entry name" value="P-loop_NTPase"/>
</dbReference>
<dbReference type="SUPFAM" id="SSF52540">
    <property type="entry name" value="P-loop containing nucleoside triphosphate hydrolases"/>
    <property type="match status" value="1"/>
</dbReference>
<dbReference type="GO" id="GO:0005524">
    <property type="term" value="F:ATP binding"/>
    <property type="evidence" value="ECO:0007669"/>
    <property type="project" value="UniProtKB-KW"/>
</dbReference>
<proteinExistence type="predicted"/>
<dbReference type="RefSeq" id="WP_025069781.1">
    <property type="nucleotide sequence ID" value="NZ_CALIMT010000076.1"/>
</dbReference>
<dbReference type="STRING" id="28136.SAMN02745202_00136"/>
<dbReference type="Gene3D" id="3.40.50.300">
    <property type="entry name" value="P-loop containing nucleotide triphosphate hydrolases"/>
    <property type="match status" value="1"/>
</dbReference>
<organism evidence="5 6">
    <name type="scientific">Segatella oulorum</name>
    <dbReference type="NCBI Taxonomy" id="28136"/>
    <lineage>
        <taxon>Bacteria</taxon>
        <taxon>Pseudomonadati</taxon>
        <taxon>Bacteroidota</taxon>
        <taxon>Bacteroidia</taxon>
        <taxon>Bacteroidales</taxon>
        <taxon>Prevotellaceae</taxon>
        <taxon>Segatella</taxon>
    </lineage>
</organism>
<reference evidence="5 6" key="1">
    <citation type="submission" date="2017-02" db="EMBL/GenBank/DDBJ databases">
        <authorList>
            <person name="Peterson S.W."/>
        </authorList>
    </citation>
    <scope>NUCLEOTIDE SEQUENCE [LARGE SCALE GENOMIC DNA]</scope>
    <source>
        <strain evidence="5 6">ATCC 43324</strain>
    </source>
</reference>
<protein>
    <submittedName>
        <fullName evidence="5">ABC-2 type transport system ATP-binding protein</fullName>
    </submittedName>
</protein>
<evidence type="ECO:0000256" key="3">
    <source>
        <dbReference type="ARBA" id="ARBA00022840"/>
    </source>
</evidence>
<dbReference type="Proteomes" id="UP000190065">
    <property type="component" value="Unassembled WGS sequence"/>
</dbReference>
<dbReference type="AlphaFoldDB" id="A0A1T4KNN4"/>
<evidence type="ECO:0000313" key="6">
    <source>
        <dbReference type="Proteomes" id="UP000190065"/>
    </source>
</evidence>
<dbReference type="Pfam" id="PF00005">
    <property type="entry name" value="ABC_tran"/>
    <property type="match status" value="1"/>
</dbReference>
<feature type="domain" description="ABC transporter" evidence="4">
    <location>
        <begin position="3"/>
        <end position="229"/>
    </location>
</feature>
<keyword evidence="3 5" id="KW-0067">ATP-binding</keyword>
<dbReference type="GO" id="GO:0016887">
    <property type="term" value="F:ATP hydrolysis activity"/>
    <property type="evidence" value="ECO:0007669"/>
    <property type="project" value="InterPro"/>
</dbReference>
<dbReference type="InterPro" id="IPR003439">
    <property type="entry name" value="ABC_transporter-like_ATP-bd"/>
</dbReference>
<dbReference type="InterPro" id="IPR017871">
    <property type="entry name" value="ABC_transporter-like_CS"/>
</dbReference>
<gene>
    <name evidence="5" type="ORF">SAMN02745202_00136</name>
</gene>
<dbReference type="InterPro" id="IPR051782">
    <property type="entry name" value="ABC_Transporter_VariousFunc"/>
</dbReference>
<sequence>MDIQIQLLQKRYGKAMVVNIPMLTLKQGELVGLVGNNGAGKTTLMRLILDLIEPTQGFVCSNGEKVNETEAWKHYTGSFIDGRFLIELYTPEEYFQFIAAVYGIDDATLRERLAYYAPLMHDEILGKKKYIRDFSQGNKQKIGIIGAMLIHPQVLILDEPFNFLDPSSQIQVSRFIKRINEELGTLVLLSSHNLNFVADISSRILLMEKGEIIQDLPNHDGSAMQALADYFGE</sequence>
<dbReference type="PANTHER" id="PTHR42939">
    <property type="entry name" value="ABC TRANSPORTER ATP-BINDING PROTEIN ALBC-RELATED"/>
    <property type="match status" value="1"/>
</dbReference>
<dbReference type="PANTHER" id="PTHR42939:SF1">
    <property type="entry name" value="ABC TRANSPORTER ATP-BINDING PROTEIN ALBC-RELATED"/>
    <property type="match status" value="1"/>
</dbReference>
<dbReference type="eggNOG" id="COG1131">
    <property type="taxonomic scope" value="Bacteria"/>
</dbReference>
<evidence type="ECO:0000313" key="5">
    <source>
        <dbReference type="EMBL" id="SJZ43994.1"/>
    </source>
</evidence>